<reference evidence="2" key="1">
    <citation type="submission" date="2016-03" db="EMBL/GenBank/DDBJ databases">
        <authorList>
            <person name="Guldener U."/>
        </authorList>
    </citation>
    <scope>NUCLEOTIDE SEQUENCE [LARGE SCALE GENOMIC DNA]</scope>
    <source>
        <strain evidence="2">04CH-RAC-A.6.1</strain>
    </source>
</reference>
<name>A0A1E1KEV4_9HELO</name>
<dbReference type="EMBL" id="FJUX01000027">
    <property type="protein sequence ID" value="CZS96595.1"/>
    <property type="molecule type" value="Genomic_DNA"/>
</dbReference>
<evidence type="ECO:0000313" key="1">
    <source>
        <dbReference type="EMBL" id="CZS96595.1"/>
    </source>
</evidence>
<dbReference type="Proteomes" id="UP000178912">
    <property type="component" value="Unassembled WGS sequence"/>
</dbReference>
<evidence type="ECO:0000313" key="2">
    <source>
        <dbReference type="Proteomes" id="UP000178912"/>
    </source>
</evidence>
<sequence>MADMIIIWTLPETKSEMQGLIKLYMIDRTAMTGHRSLLSGHTTAKVSKRANINKWSLVLSPALTRSE</sequence>
<organism evidence="1 2">
    <name type="scientific">Rhynchosporium agropyri</name>
    <dbReference type="NCBI Taxonomy" id="914238"/>
    <lineage>
        <taxon>Eukaryota</taxon>
        <taxon>Fungi</taxon>
        <taxon>Dikarya</taxon>
        <taxon>Ascomycota</taxon>
        <taxon>Pezizomycotina</taxon>
        <taxon>Leotiomycetes</taxon>
        <taxon>Helotiales</taxon>
        <taxon>Ploettnerulaceae</taxon>
        <taxon>Rhynchosporium</taxon>
    </lineage>
</organism>
<proteinExistence type="predicted"/>
<dbReference type="AlphaFoldDB" id="A0A1E1KEV4"/>
<accession>A0A1E1KEV4</accession>
<keyword evidence="2" id="KW-1185">Reference proteome</keyword>
<protein>
    <submittedName>
        <fullName evidence="1">Uncharacterized protein</fullName>
    </submittedName>
</protein>
<gene>
    <name evidence="1" type="ORF">RAG0_05862</name>
</gene>